<evidence type="ECO:0000256" key="1">
    <source>
        <dbReference type="SAM" id="MobiDB-lite"/>
    </source>
</evidence>
<evidence type="ECO:0000313" key="2">
    <source>
        <dbReference type="EMBL" id="MBR7673822.1"/>
    </source>
</evidence>
<accession>A0A8T4IRG5</accession>
<dbReference type="Proteomes" id="UP000675554">
    <property type="component" value="Unassembled WGS sequence"/>
</dbReference>
<name>A0A8T4IRG5_9ACTN</name>
<comment type="caution">
    <text evidence="2">The sequence shown here is derived from an EMBL/GenBank/DDBJ whole genome shotgun (WGS) entry which is preliminary data.</text>
</comment>
<proteinExistence type="predicted"/>
<sequence>MNGPALIRHHGIVLAPIEATARTVRVGDVLVIGSADRTVRDMRRMSGDRRHVLFTEGGSHIIGPGPVLVFRPQTPPQLVPRPSGRRR</sequence>
<dbReference type="AlphaFoldDB" id="A0A8T4IRG5"/>
<feature type="region of interest" description="Disordered" evidence="1">
    <location>
        <begin position="65"/>
        <end position="87"/>
    </location>
</feature>
<reference evidence="2" key="1">
    <citation type="submission" date="2021-04" db="EMBL/GenBank/DDBJ databases">
        <title>Sequencing of actinobacteria type strains.</title>
        <authorList>
            <person name="Nguyen G.-S."/>
            <person name="Wentzel A."/>
        </authorList>
    </citation>
    <scope>NUCLEOTIDE SEQUENCE</scope>
    <source>
        <strain evidence="2">DSM 42095</strain>
    </source>
</reference>
<protein>
    <submittedName>
        <fullName evidence="2">Uncharacterized protein</fullName>
    </submittedName>
</protein>
<dbReference type="EMBL" id="JAGSMN010000258">
    <property type="protein sequence ID" value="MBR7673822.1"/>
    <property type="molecule type" value="Genomic_DNA"/>
</dbReference>
<evidence type="ECO:0000313" key="3">
    <source>
        <dbReference type="Proteomes" id="UP000675554"/>
    </source>
</evidence>
<gene>
    <name evidence="2" type="ORF">KDA82_12500</name>
</gene>
<organism evidence="2 3">
    <name type="scientific">Streptomyces daliensis</name>
    <dbReference type="NCBI Taxonomy" id="299421"/>
    <lineage>
        <taxon>Bacteria</taxon>
        <taxon>Bacillati</taxon>
        <taxon>Actinomycetota</taxon>
        <taxon>Actinomycetes</taxon>
        <taxon>Kitasatosporales</taxon>
        <taxon>Streptomycetaceae</taxon>
        <taxon>Streptomyces</taxon>
    </lineage>
</organism>
<keyword evidence="3" id="KW-1185">Reference proteome</keyword>